<dbReference type="SUPFAM" id="SSF52091">
    <property type="entry name" value="SpoIIaa-like"/>
    <property type="match status" value="1"/>
</dbReference>
<dbReference type="Pfam" id="PF11964">
    <property type="entry name" value="SpoIIAA-like"/>
    <property type="match status" value="1"/>
</dbReference>
<dbReference type="Gene3D" id="3.40.50.10600">
    <property type="entry name" value="SpoIIaa-like domains"/>
    <property type="match status" value="1"/>
</dbReference>
<protein>
    <recommendedName>
        <fullName evidence="3">STAS/SEC14 domain-containing protein</fullName>
    </recommendedName>
</protein>
<dbReference type="InterPro" id="IPR038396">
    <property type="entry name" value="SpoIIAA-like_sf"/>
</dbReference>
<dbReference type="EMBL" id="QEOP01000002">
    <property type="protein sequence ID" value="PVZ94506.1"/>
    <property type="molecule type" value="Genomic_DNA"/>
</dbReference>
<reference evidence="1 2" key="1">
    <citation type="submission" date="2018-05" db="EMBL/GenBank/DDBJ databases">
        <title>Amnibacterium sp. M8JJ-5, whole genome shotgun sequence.</title>
        <authorList>
            <person name="Tuo L."/>
        </authorList>
    </citation>
    <scope>NUCLEOTIDE SEQUENCE [LARGE SCALE GENOMIC DNA]</scope>
    <source>
        <strain evidence="1 2">M8JJ-5</strain>
    </source>
</reference>
<dbReference type="Proteomes" id="UP000244893">
    <property type="component" value="Unassembled WGS sequence"/>
</dbReference>
<proteinExistence type="predicted"/>
<dbReference type="InterPro" id="IPR036513">
    <property type="entry name" value="STAS_dom_sf"/>
</dbReference>
<comment type="caution">
    <text evidence="1">The sequence shown here is derived from an EMBL/GenBank/DDBJ whole genome shotgun (WGS) entry which is preliminary data.</text>
</comment>
<sequence>MTDGDESLGLDEGALMALTYSSVEGTELVTVAYDGDLSAADVRALREHIESVVADHGAMRLLLEYGRAGSMPPSALFEDMKNAEFVRKIARAAIVTDSTWIRGVAGTMRHLVPFEVKVFSPDEHGAALEWVTD</sequence>
<evidence type="ECO:0008006" key="3">
    <source>
        <dbReference type="Google" id="ProtNLM"/>
    </source>
</evidence>
<organism evidence="1 2">
    <name type="scientific">Amnibacterium flavum</name>
    <dbReference type="NCBI Taxonomy" id="2173173"/>
    <lineage>
        <taxon>Bacteria</taxon>
        <taxon>Bacillati</taxon>
        <taxon>Actinomycetota</taxon>
        <taxon>Actinomycetes</taxon>
        <taxon>Micrococcales</taxon>
        <taxon>Microbacteriaceae</taxon>
        <taxon>Amnibacterium</taxon>
    </lineage>
</organism>
<dbReference type="InterPro" id="IPR021866">
    <property type="entry name" value="SpoIIAA-like"/>
</dbReference>
<evidence type="ECO:0000313" key="1">
    <source>
        <dbReference type="EMBL" id="PVZ94506.1"/>
    </source>
</evidence>
<name>A0A2V1HPH8_9MICO</name>
<dbReference type="AlphaFoldDB" id="A0A2V1HPH8"/>
<accession>A0A2V1HPH8</accession>
<gene>
    <name evidence="1" type="ORF">DDQ50_12450</name>
</gene>
<evidence type="ECO:0000313" key="2">
    <source>
        <dbReference type="Proteomes" id="UP000244893"/>
    </source>
</evidence>
<keyword evidence="2" id="KW-1185">Reference proteome</keyword>
<dbReference type="RefSeq" id="WP_116757017.1">
    <property type="nucleotide sequence ID" value="NZ_JBHUEX010000001.1"/>
</dbReference>
<dbReference type="OrthoDB" id="4729899at2"/>